<gene>
    <name evidence="8" type="ORF">SOCEGT47_072800</name>
</gene>
<dbReference type="Proteomes" id="UP000295781">
    <property type="component" value="Chromosome"/>
</dbReference>
<dbReference type="SUPFAM" id="SSF56935">
    <property type="entry name" value="Porins"/>
    <property type="match status" value="1"/>
</dbReference>
<evidence type="ECO:0000256" key="5">
    <source>
        <dbReference type="ARBA" id="ARBA00022729"/>
    </source>
</evidence>
<accession>A0A4P2QAM9</accession>
<evidence type="ECO:0000256" key="3">
    <source>
        <dbReference type="ARBA" id="ARBA00022452"/>
    </source>
</evidence>
<organism evidence="8 9">
    <name type="scientific">Sorangium cellulosum</name>
    <name type="common">Polyangium cellulosum</name>
    <dbReference type="NCBI Taxonomy" id="56"/>
    <lineage>
        <taxon>Bacteria</taxon>
        <taxon>Pseudomonadati</taxon>
        <taxon>Myxococcota</taxon>
        <taxon>Polyangia</taxon>
        <taxon>Polyangiales</taxon>
        <taxon>Polyangiaceae</taxon>
        <taxon>Sorangium</taxon>
    </lineage>
</organism>
<keyword evidence="5" id="KW-0732">Signal</keyword>
<comment type="subcellular location">
    <subcellularLocation>
        <location evidence="1">Cell outer membrane</location>
        <topology evidence="1">Multi-pass membrane protein</topology>
    </subcellularLocation>
</comment>
<sequence length="496" mass="52719">MSGALPTSRPRARARQQTGRELSLVALATGLACLTAAEARASGLDAPWITSGASGPTTPDAAAVYWNPAALADVKRPELLLGAGLIVGHATYARERRGTYQTPDTLQFKLPLDPANVDPGKTGRAEQVSATPIAPTGNGFLAIPAIPDRLTLGVGLYVPYAAALGFPEDGAQRWQLRQAFIVASSLTAAAGVKLNEKVSLGVGVSYVSGLAELSKVQDFAGLSEFRDGLAYLKQDNDFGPSTPSELRELDVLARSISIKQAISHGASFHVGLSFNPNDDLRFGLTYQHSAAMRYKGKFAIDMDHPFFTQDLAEQGLRYEPLVEGDAELSFTLPKRLTAGVGYRVSDRLSLDGLLSYVLYSDVEAFVVEASSPDLAQPKLGITDRVTVTLPRDWNDTVWLEVGAKYRLSDALLATASVGYQSPASPDSTIDVASPDNHRLIGDIGGVLRVSDSVSLSGDVRVQGILPRTVTESNHDLGNGTYSLVLATVGGHLKVVF</sequence>
<protein>
    <submittedName>
        <fullName evidence="8">Outer membrane protein</fullName>
    </submittedName>
</protein>
<evidence type="ECO:0000256" key="7">
    <source>
        <dbReference type="ARBA" id="ARBA00023237"/>
    </source>
</evidence>
<dbReference type="Gene3D" id="2.40.160.60">
    <property type="entry name" value="Outer membrane protein transport protein (OMPP1/FadL/TodX)"/>
    <property type="match status" value="1"/>
</dbReference>
<dbReference type="GO" id="GO:0009279">
    <property type="term" value="C:cell outer membrane"/>
    <property type="evidence" value="ECO:0007669"/>
    <property type="project" value="UniProtKB-SubCell"/>
</dbReference>
<dbReference type="PANTHER" id="PTHR35093">
    <property type="entry name" value="OUTER MEMBRANE PROTEIN NMB0088-RELATED"/>
    <property type="match status" value="1"/>
</dbReference>
<comment type="similarity">
    <text evidence="2">Belongs to the OmpP1/FadL family.</text>
</comment>
<dbReference type="Pfam" id="PF03349">
    <property type="entry name" value="Toluene_X"/>
    <property type="match status" value="1"/>
</dbReference>
<proteinExistence type="inferred from homology"/>
<evidence type="ECO:0000256" key="2">
    <source>
        <dbReference type="ARBA" id="ARBA00008163"/>
    </source>
</evidence>
<dbReference type="InterPro" id="IPR005017">
    <property type="entry name" value="OMPP1/FadL/TodX"/>
</dbReference>
<keyword evidence="3" id="KW-1134">Transmembrane beta strand</keyword>
<reference evidence="8 9" key="1">
    <citation type="submission" date="2015-09" db="EMBL/GenBank/DDBJ databases">
        <title>Sorangium comparison.</title>
        <authorList>
            <person name="Zaburannyi N."/>
            <person name="Bunk B."/>
            <person name="Overmann J."/>
            <person name="Mueller R."/>
        </authorList>
    </citation>
    <scope>NUCLEOTIDE SEQUENCE [LARGE SCALE GENOMIC DNA]</scope>
    <source>
        <strain evidence="8 9">So ceGT47</strain>
    </source>
</reference>
<keyword evidence="7" id="KW-0998">Cell outer membrane</keyword>
<evidence type="ECO:0000256" key="1">
    <source>
        <dbReference type="ARBA" id="ARBA00004571"/>
    </source>
</evidence>
<dbReference type="GO" id="GO:0015483">
    <property type="term" value="F:long-chain fatty acid transporting porin activity"/>
    <property type="evidence" value="ECO:0007669"/>
    <property type="project" value="TreeGrafter"/>
</dbReference>
<dbReference type="PANTHER" id="PTHR35093:SF8">
    <property type="entry name" value="OUTER MEMBRANE PROTEIN NMB0088-RELATED"/>
    <property type="match status" value="1"/>
</dbReference>
<dbReference type="EMBL" id="CP012670">
    <property type="protein sequence ID" value="AUX26710.1"/>
    <property type="molecule type" value="Genomic_DNA"/>
</dbReference>
<evidence type="ECO:0000313" key="9">
    <source>
        <dbReference type="Proteomes" id="UP000295781"/>
    </source>
</evidence>
<evidence type="ECO:0000256" key="4">
    <source>
        <dbReference type="ARBA" id="ARBA00022692"/>
    </source>
</evidence>
<keyword evidence="4" id="KW-0812">Transmembrane</keyword>
<evidence type="ECO:0000313" key="8">
    <source>
        <dbReference type="EMBL" id="AUX26710.1"/>
    </source>
</evidence>
<dbReference type="RefSeq" id="WP_242515540.1">
    <property type="nucleotide sequence ID" value="NZ_CP012670.1"/>
</dbReference>
<keyword evidence="6" id="KW-0472">Membrane</keyword>
<name>A0A4P2QAM9_SORCE</name>
<dbReference type="AlphaFoldDB" id="A0A4P2QAM9"/>
<evidence type="ECO:0000256" key="6">
    <source>
        <dbReference type="ARBA" id="ARBA00023136"/>
    </source>
</evidence>